<gene>
    <name evidence="10" type="ORF">BOLC9T58701H</name>
</gene>
<dbReference type="InterPro" id="IPR032675">
    <property type="entry name" value="LRR_dom_sf"/>
</dbReference>
<dbReference type="GO" id="GO:0006952">
    <property type="term" value="P:defense response"/>
    <property type="evidence" value="ECO:0007669"/>
    <property type="project" value="UniProtKB-KW"/>
</dbReference>
<dbReference type="Gene3D" id="3.40.50.10140">
    <property type="entry name" value="Toll/interleukin-1 receptor homology (TIR) domain"/>
    <property type="match status" value="1"/>
</dbReference>
<keyword evidence="6" id="KW-0520">NAD</keyword>
<dbReference type="InterPro" id="IPR036390">
    <property type="entry name" value="WH_DNA-bd_sf"/>
</dbReference>
<dbReference type="SUPFAM" id="SSF46785">
    <property type="entry name" value="Winged helix' DNA-binding domain"/>
    <property type="match status" value="1"/>
</dbReference>
<evidence type="ECO:0000259" key="9">
    <source>
        <dbReference type="PROSITE" id="PS50104"/>
    </source>
</evidence>
<feature type="compositionally biased region" description="Basic and acidic residues" evidence="8">
    <location>
        <begin position="1333"/>
        <end position="1364"/>
    </location>
</feature>
<dbReference type="PANTHER" id="PTHR11017">
    <property type="entry name" value="LEUCINE-RICH REPEAT-CONTAINING PROTEIN"/>
    <property type="match status" value="1"/>
</dbReference>
<evidence type="ECO:0000256" key="3">
    <source>
        <dbReference type="ARBA" id="ARBA00022737"/>
    </source>
</evidence>
<dbReference type="InterPro" id="IPR044974">
    <property type="entry name" value="Disease_R_plants"/>
</dbReference>
<evidence type="ECO:0000256" key="8">
    <source>
        <dbReference type="SAM" id="MobiDB-lite"/>
    </source>
</evidence>
<feature type="compositionally biased region" description="Acidic residues" evidence="8">
    <location>
        <begin position="1146"/>
        <end position="1156"/>
    </location>
</feature>
<evidence type="ECO:0000256" key="2">
    <source>
        <dbReference type="ARBA" id="ARBA00022614"/>
    </source>
</evidence>
<dbReference type="GO" id="GO:0061809">
    <property type="term" value="F:NAD+ nucleosidase activity, cyclic ADP-ribose generating"/>
    <property type="evidence" value="ECO:0007669"/>
    <property type="project" value="UniProtKB-EC"/>
</dbReference>
<dbReference type="EC" id="3.2.2.6" evidence="1"/>
<dbReference type="InterPro" id="IPR002182">
    <property type="entry name" value="NB-ARC"/>
</dbReference>
<feature type="compositionally biased region" description="Acidic residues" evidence="8">
    <location>
        <begin position="1130"/>
        <end position="1139"/>
    </location>
</feature>
<feature type="region of interest" description="Disordered" evidence="8">
    <location>
        <begin position="1"/>
        <end position="24"/>
    </location>
</feature>
<dbReference type="InterPro" id="IPR000157">
    <property type="entry name" value="TIR_dom"/>
</dbReference>
<evidence type="ECO:0000256" key="1">
    <source>
        <dbReference type="ARBA" id="ARBA00011982"/>
    </source>
</evidence>
<feature type="region of interest" description="Disordered" evidence="8">
    <location>
        <begin position="1320"/>
        <end position="1364"/>
    </location>
</feature>
<keyword evidence="3" id="KW-0677">Repeat</keyword>
<feature type="region of interest" description="Disordered" evidence="8">
    <location>
        <begin position="1128"/>
        <end position="1156"/>
    </location>
</feature>
<dbReference type="PANTHER" id="PTHR11017:SF440">
    <property type="entry name" value="RING-TYPE E3 UBIQUITIN TRANSFERASE"/>
    <property type="match status" value="1"/>
</dbReference>
<sequence length="1440" mass="164727">MKDRVKEPDELEESMEGRVKEPDELEEIMEGSEKNQLKVIIIFYGVNPTDVRKQTGDFGKAFEKTCVGKEEQVIKAWRQALVDVANIAGYDSSRWDNEAKMINKIAVYLMKVLELTPSKDFDDYVGMEPRIAEIKLLLSQQSDAKVKFIGIVGPAGIGKTSTAKALYDRFSRDFEYSTFIEDIRGSKEMPSLGGSHHKYQLDWQNELLSRLFNQTDCKDGHLGVAEQRLRGKKVLIVLDEVDCLFKLEAMAKKADWFGHGSMIIITTEDRNLLKQQDIKCFYNMKLPNEDEAFQIFCRYAFVQKSLDCPETRIARAFYNQFIRGFGIFCQCGFDQKSLDYGPETTTAKALRNQFLLDIRGSSEMSSLLGSDYIYQLDYLYDFYELAWGVAKLAGRLPLALRVLGSYLRGKSRDEWENALPRLRSSLDKGIESILMFGYNGLNDDKDRDLFLYIACFFVGFEVDRVISLLEDCDLQIGHGLQNLEQKSLIYTERGRLKMHKLLQQMGRDIVKKRTEIGERQFLWDTKDISDLLCEDTGTAKVLGIQLEEYWRNDDIIKISKSAFQGMKNLQFLRVNSRNVRIPEGLSCLPDKLRLLEWPKCPLTFLPSKFSGKFLVELIMRESKLEKLWDGIKPLQRLKRIVLSRSRYLKEIPDLTSATSLEELVLHGCEGLLELPITIGNATKLKRCILRRCFLLKELPSSMGKLINLEELNLAQSTGLKELSGCLSLEKLSGCSSLKTLDLSETPIWEVPSSIRYNWSCLNRMDMSGCRNIKEFPNVPDSIEELVLCKTRIVEIPPWIENLSRLRKIIMNGCEELKKISRNVSKLENLEFLGLRKSGKSEHDYVSENEYEYNRDLFEAVIEWEGPDSECSWRLVSDLDVNYILSRCLPAKALSLCLRSYGLNTIPDCITRLSGLIKLDVKGFRLLEALPPLPDSLLSLDAEDCVCLERIDSSFHNPNICINFAGCYGLSRNARRLIHTSDCKYVLLPGEEVPGHFPHQADSGSLTINLTPRPLPSSLRFKACILLSICDEGFIMHKDGVSCNVIGKQNGLTIQYGSNEHHMPFRFEEVEDHLYIFEDSFNLNQDCPEAGEATLSKLLFEFLVHGNIWKVKGCGVRLLFPDPIIDINAANDDDDDDDDDGNKVESDHDDGDEVESDDDEFMLVPGVEVPAHFTYQATSGFLKINQTPGPLPPSLRFKACILLSRGNINLVDDEDIVSWRLNYLFDDFDDHEEEKKLSMRVSCRFRGKQNGLTVQYGSNQRDMPYICGWEERLYTFEDSFCLDQDFPEAEETTFNELVFHFKVFYKKWKVKACGVQLLEDEEESERDEDEDDKAGDVDNDGIKEDIKDDVDKTQEGDKSRRHDDAETRSKKRMRFSLLFLDLKVLVVPDYVDKIKQLGVIVKRSQRFGSGTHYGCIGLPIENTKLADYLPLALKVFSRSSQ</sequence>
<proteinExistence type="predicted"/>
<evidence type="ECO:0000256" key="4">
    <source>
        <dbReference type="ARBA" id="ARBA00022801"/>
    </source>
</evidence>
<evidence type="ECO:0000313" key="10">
    <source>
        <dbReference type="EMBL" id="VDD33378.1"/>
    </source>
</evidence>
<organism evidence="10">
    <name type="scientific">Brassica oleracea</name>
    <name type="common">Wild cabbage</name>
    <dbReference type="NCBI Taxonomy" id="3712"/>
    <lineage>
        <taxon>Eukaryota</taxon>
        <taxon>Viridiplantae</taxon>
        <taxon>Streptophyta</taxon>
        <taxon>Embryophyta</taxon>
        <taxon>Tracheophyta</taxon>
        <taxon>Spermatophyta</taxon>
        <taxon>Magnoliopsida</taxon>
        <taxon>eudicotyledons</taxon>
        <taxon>Gunneridae</taxon>
        <taxon>Pentapetalae</taxon>
        <taxon>rosids</taxon>
        <taxon>malvids</taxon>
        <taxon>Brassicales</taxon>
        <taxon>Brassicaceae</taxon>
        <taxon>Brassiceae</taxon>
        <taxon>Brassica</taxon>
    </lineage>
</organism>
<accession>A0A3P6E240</accession>
<dbReference type="InterPro" id="IPR027417">
    <property type="entry name" value="P-loop_NTPase"/>
</dbReference>
<dbReference type="SUPFAM" id="SSF52540">
    <property type="entry name" value="P-loop containing nucleoside triphosphate hydrolases"/>
    <property type="match status" value="2"/>
</dbReference>
<dbReference type="InterPro" id="IPR042197">
    <property type="entry name" value="Apaf_helical"/>
</dbReference>
<dbReference type="Gene3D" id="3.40.50.300">
    <property type="entry name" value="P-loop containing nucleotide triphosphate hydrolases"/>
    <property type="match status" value="1"/>
</dbReference>
<dbReference type="PROSITE" id="PS50104">
    <property type="entry name" value="TIR"/>
    <property type="match status" value="1"/>
</dbReference>
<name>A0A3P6E240_BRAOL</name>
<dbReference type="SUPFAM" id="SSF52058">
    <property type="entry name" value="L domain-like"/>
    <property type="match status" value="1"/>
</dbReference>
<dbReference type="InterPro" id="IPR011713">
    <property type="entry name" value="Leu-rich_rpt_3"/>
</dbReference>
<evidence type="ECO:0000256" key="5">
    <source>
        <dbReference type="ARBA" id="ARBA00022821"/>
    </source>
</evidence>
<dbReference type="InterPro" id="IPR045344">
    <property type="entry name" value="C-JID"/>
</dbReference>
<keyword evidence="4" id="KW-0378">Hydrolase</keyword>
<dbReference type="EMBL" id="LR031875">
    <property type="protein sequence ID" value="VDD33378.1"/>
    <property type="molecule type" value="Genomic_DNA"/>
</dbReference>
<dbReference type="InterPro" id="IPR058192">
    <property type="entry name" value="WHD_ROQ1-like"/>
</dbReference>
<dbReference type="GO" id="GO:0007165">
    <property type="term" value="P:signal transduction"/>
    <property type="evidence" value="ECO:0007669"/>
    <property type="project" value="InterPro"/>
</dbReference>
<dbReference type="PRINTS" id="PR00364">
    <property type="entry name" value="DISEASERSIST"/>
</dbReference>
<dbReference type="Pfam" id="PF20160">
    <property type="entry name" value="C-JID"/>
    <property type="match status" value="1"/>
</dbReference>
<dbReference type="Pfam" id="PF01582">
    <property type="entry name" value="TIR"/>
    <property type="match status" value="1"/>
</dbReference>
<dbReference type="Pfam" id="PF07725">
    <property type="entry name" value="LRR_3"/>
    <property type="match status" value="1"/>
</dbReference>
<feature type="compositionally biased region" description="Acidic residues" evidence="8">
    <location>
        <begin position="1320"/>
        <end position="1332"/>
    </location>
</feature>
<keyword evidence="5" id="KW-0611">Plant defense</keyword>
<evidence type="ECO:0000256" key="7">
    <source>
        <dbReference type="ARBA" id="ARBA00047304"/>
    </source>
</evidence>
<dbReference type="SUPFAM" id="SSF52200">
    <property type="entry name" value="Toll/Interleukin receptor TIR domain"/>
    <property type="match status" value="1"/>
</dbReference>
<dbReference type="InterPro" id="IPR035897">
    <property type="entry name" value="Toll_tir_struct_dom_sf"/>
</dbReference>
<dbReference type="GO" id="GO:0043531">
    <property type="term" value="F:ADP binding"/>
    <property type="evidence" value="ECO:0007669"/>
    <property type="project" value="InterPro"/>
</dbReference>
<keyword evidence="2" id="KW-0433">Leucine-rich repeat</keyword>
<dbReference type="Gene3D" id="1.10.8.430">
    <property type="entry name" value="Helical domain of apoptotic protease-activating factors"/>
    <property type="match status" value="1"/>
</dbReference>
<dbReference type="Pfam" id="PF00931">
    <property type="entry name" value="NB-ARC"/>
    <property type="match status" value="1"/>
</dbReference>
<dbReference type="Gene3D" id="3.80.10.10">
    <property type="entry name" value="Ribonuclease Inhibitor"/>
    <property type="match status" value="2"/>
</dbReference>
<comment type="catalytic activity">
    <reaction evidence="7">
        <text>NAD(+) + H2O = ADP-D-ribose + nicotinamide + H(+)</text>
        <dbReference type="Rhea" id="RHEA:16301"/>
        <dbReference type="ChEBI" id="CHEBI:15377"/>
        <dbReference type="ChEBI" id="CHEBI:15378"/>
        <dbReference type="ChEBI" id="CHEBI:17154"/>
        <dbReference type="ChEBI" id="CHEBI:57540"/>
        <dbReference type="ChEBI" id="CHEBI:57967"/>
        <dbReference type="EC" id="3.2.2.6"/>
    </reaction>
    <physiologicalReaction direction="left-to-right" evidence="7">
        <dbReference type="Rhea" id="RHEA:16302"/>
    </physiologicalReaction>
</comment>
<reference evidence="10" key="1">
    <citation type="submission" date="2018-11" db="EMBL/GenBank/DDBJ databases">
        <authorList>
            <consortium name="Genoscope - CEA"/>
            <person name="William W."/>
        </authorList>
    </citation>
    <scope>NUCLEOTIDE SEQUENCE</scope>
</reference>
<dbReference type="Pfam" id="PF23282">
    <property type="entry name" value="WHD_ROQ1"/>
    <property type="match status" value="1"/>
</dbReference>
<evidence type="ECO:0000256" key="6">
    <source>
        <dbReference type="ARBA" id="ARBA00023027"/>
    </source>
</evidence>
<protein>
    <recommendedName>
        <fullName evidence="1">ADP-ribosyl cyclase/cyclic ADP-ribose hydrolase</fullName>
        <ecNumber evidence="1">3.2.2.6</ecNumber>
    </recommendedName>
</protein>
<feature type="domain" description="TIR" evidence="9">
    <location>
        <begin position="1"/>
        <end position="113"/>
    </location>
</feature>